<reference evidence="2" key="2">
    <citation type="journal article" date="2017" name="Nat. Commun.">
        <title>Single-virus genomics reveals hidden cosmopolitan and abundant viruses.</title>
        <authorList>
            <person name="Martinez-Hernandez F."/>
            <person name="Fornas O."/>
            <person name="Lluesma Gomez M."/>
            <person name="Bolduc B."/>
            <person name="de la Cruz Pena M.J."/>
            <person name="Martinez J.M."/>
            <person name="Anton J."/>
            <person name="Gasol J.M."/>
            <person name="Rosselli R."/>
            <person name="Rodriguez-Valera F."/>
            <person name="Sullivan M.B."/>
            <person name="Acinas S.G."/>
            <person name="Martinez-Garcia M."/>
        </authorList>
    </citation>
    <scope>NUCLEOTIDE SEQUENCE</scope>
</reference>
<protein>
    <submittedName>
        <fullName evidence="2">Uncharacterized protein</fullName>
    </submittedName>
</protein>
<reference evidence="2" key="1">
    <citation type="submission" date="2016-10" db="EMBL/GenBank/DDBJ databases">
        <authorList>
            <person name="Varghese N."/>
        </authorList>
    </citation>
    <scope>NUCLEOTIDE SEQUENCE</scope>
</reference>
<evidence type="ECO:0000313" key="2">
    <source>
        <dbReference type="EMBL" id="ASE99950.1"/>
    </source>
</evidence>
<sequence length="203" mass="22513">MKILLSPAWDHNFLLGPARWTSGTPYGHADQGGQDNYHPRPVYGISETGDPWWPDESNINDPAGRFCWDADERIISNSAFRLGGRVGNQFQPGFEATETKNRFRGTGTPMTAFDADDVTYINKISKEQQDTNVDAFEVKRSLPSHYQDYVHDAILQNSDPSDPTSALHKIYPNKPGTTPLGSVGGYGVYQSGTRCDSAKQRSI</sequence>
<dbReference type="EMBL" id="KY052807">
    <property type="protein sequence ID" value="ASE99950.1"/>
    <property type="molecule type" value="Genomic_DNA"/>
</dbReference>
<organism evidence="2">
    <name type="scientific">uncultured virus</name>
    <dbReference type="NCBI Taxonomy" id="340016"/>
    <lineage>
        <taxon>Viruses</taxon>
        <taxon>environmental samples</taxon>
    </lineage>
</organism>
<evidence type="ECO:0000256" key="1">
    <source>
        <dbReference type="SAM" id="MobiDB-lite"/>
    </source>
</evidence>
<name>A0A218ML02_9VIRU</name>
<feature type="region of interest" description="Disordered" evidence="1">
    <location>
        <begin position="156"/>
        <end position="182"/>
    </location>
</feature>
<accession>A0A218ML02</accession>
<proteinExistence type="predicted"/>